<dbReference type="GO" id="GO:0035092">
    <property type="term" value="P:sperm DNA condensation"/>
    <property type="evidence" value="ECO:0007669"/>
    <property type="project" value="InterPro"/>
</dbReference>
<dbReference type="EnsemblMetazoa" id="AFUN019869-RA">
    <property type="protein sequence ID" value="AFUN019869-PA"/>
    <property type="gene ID" value="AFUN019869"/>
</dbReference>
<dbReference type="SUPFAM" id="SSF47095">
    <property type="entry name" value="HMG-box"/>
    <property type="match status" value="1"/>
</dbReference>
<protein>
    <recommendedName>
        <fullName evidence="3">HMG box domain-containing protein</fullName>
    </recommendedName>
</protein>
<reference evidence="2" key="1">
    <citation type="submission" date="2020-05" db="UniProtKB">
        <authorList>
            <consortium name="EnsemblMetazoa"/>
        </authorList>
    </citation>
    <scope>IDENTIFICATION</scope>
    <source>
        <strain evidence="2">FUMOZ</strain>
    </source>
</reference>
<evidence type="ECO:0000313" key="2">
    <source>
        <dbReference type="EnsemblMetazoa" id="AFUN019869-PA"/>
    </source>
</evidence>
<accession>A0A4Y0BM33</accession>
<dbReference type="VEuPathDB" id="VectorBase:AFUN2_005401"/>
<sequence length="153" mass="17880">MSCILPCCICVLKDLVYLTKRIRNFANSVVHAAPMTSPKNNRKTRLEMAKPSSETSTQRAGAMVCKPGKKTRNPYLNFLRDFRIKNCHLSVVEIVRQGAEQWRRMTDEQKLPYVRVAFYTPLKRRRCPSCRARDRWPWGVRVKREKPSKGGRR</sequence>
<proteinExistence type="predicted"/>
<dbReference type="GO" id="GO:0005634">
    <property type="term" value="C:nucleus"/>
    <property type="evidence" value="ECO:0007669"/>
    <property type="project" value="UniProtKB-ARBA"/>
</dbReference>
<dbReference type="AlphaFoldDB" id="A0A4Y0BM33"/>
<dbReference type="STRING" id="62324.A0A4Y0BM33"/>
<organism evidence="2">
    <name type="scientific">Anopheles funestus</name>
    <name type="common">African malaria mosquito</name>
    <dbReference type="NCBI Taxonomy" id="62324"/>
    <lineage>
        <taxon>Eukaryota</taxon>
        <taxon>Metazoa</taxon>
        <taxon>Ecdysozoa</taxon>
        <taxon>Arthropoda</taxon>
        <taxon>Hexapoda</taxon>
        <taxon>Insecta</taxon>
        <taxon>Pterygota</taxon>
        <taxon>Neoptera</taxon>
        <taxon>Endopterygota</taxon>
        <taxon>Diptera</taxon>
        <taxon>Nematocera</taxon>
        <taxon>Culicoidea</taxon>
        <taxon>Culicidae</taxon>
        <taxon>Anophelinae</taxon>
        <taxon>Anopheles</taxon>
    </lineage>
</organism>
<evidence type="ECO:0000256" key="1">
    <source>
        <dbReference type="SAM" id="MobiDB-lite"/>
    </source>
</evidence>
<dbReference type="InterPro" id="IPR036910">
    <property type="entry name" value="HMG_box_dom_sf"/>
</dbReference>
<name>A0A4Y0BM33_ANOFN</name>
<dbReference type="VEuPathDB" id="VectorBase:AFUN019869"/>
<dbReference type="InterPro" id="IPR024460">
    <property type="entry name" value="Protamine-like"/>
</dbReference>
<feature type="region of interest" description="Disordered" evidence="1">
    <location>
        <begin position="36"/>
        <end position="62"/>
    </location>
</feature>
<dbReference type="Pfam" id="PF06382">
    <property type="entry name" value="Protamine_like"/>
    <property type="match status" value="1"/>
</dbReference>
<evidence type="ECO:0008006" key="3">
    <source>
        <dbReference type="Google" id="ProtNLM"/>
    </source>
</evidence>
<dbReference type="Gene3D" id="1.10.30.10">
    <property type="entry name" value="High mobility group box domain"/>
    <property type="match status" value="1"/>
</dbReference>